<evidence type="ECO:0000256" key="5">
    <source>
        <dbReference type="SAM" id="MobiDB-lite"/>
    </source>
</evidence>
<accession>A0A4D6MJB4</accession>
<dbReference type="Gene3D" id="3.30.40.10">
    <property type="entry name" value="Zinc/RING finger domain, C3HC4 (zinc finger)"/>
    <property type="match status" value="1"/>
</dbReference>
<evidence type="ECO:0000313" key="7">
    <source>
        <dbReference type="EMBL" id="QCD99804.1"/>
    </source>
</evidence>
<dbReference type="PROSITE" id="PS01359">
    <property type="entry name" value="ZF_PHD_1"/>
    <property type="match status" value="1"/>
</dbReference>
<keyword evidence="2 4" id="KW-0863">Zinc-finger</keyword>
<feature type="region of interest" description="Disordered" evidence="5">
    <location>
        <begin position="1"/>
        <end position="47"/>
    </location>
</feature>
<evidence type="ECO:0000256" key="4">
    <source>
        <dbReference type="PROSITE-ProRule" id="PRU00146"/>
    </source>
</evidence>
<name>A0A4D6MJB4_VIGUN</name>
<dbReference type="Gramene" id="Vigun08g071200.1.v1.2">
    <property type="protein sequence ID" value="Vigun08g071200.1.v1.2"/>
    <property type="gene ID" value="Vigun08g071200.v1.2"/>
</dbReference>
<keyword evidence="1" id="KW-0479">Metal-binding</keyword>
<keyword evidence="7" id="KW-0489">Methyltransferase</keyword>
<dbReference type="EMBL" id="CP039351">
    <property type="protein sequence ID" value="QCD99804.1"/>
    <property type="molecule type" value="Genomic_DNA"/>
</dbReference>
<feature type="compositionally biased region" description="Basic and acidic residues" evidence="5">
    <location>
        <begin position="698"/>
        <end position="730"/>
    </location>
</feature>
<dbReference type="InterPro" id="IPR019787">
    <property type="entry name" value="Znf_PHD-finger"/>
</dbReference>
<keyword evidence="8" id="KW-1185">Reference proteome</keyword>
<dbReference type="PANTHER" id="PTHR47162:SF9">
    <property type="entry name" value="PHD FINGER PROTEIN EHD3-LIKE"/>
    <property type="match status" value="1"/>
</dbReference>
<dbReference type="PANTHER" id="PTHR47162">
    <property type="entry name" value="OS02G0192300 PROTEIN"/>
    <property type="match status" value="1"/>
</dbReference>
<evidence type="ECO:0000259" key="6">
    <source>
        <dbReference type="PROSITE" id="PS50016"/>
    </source>
</evidence>
<protein>
    <submittedName>
        <fullName evidence="7">Histone-lysine N-methyltransferase MLL2</fullName>
    </submittedName>
</protein>
<evidence type="ECO:0000256" key="3">
    <source>
        <dbReference type="ARBA" id="ARBA00022833"/>
    </source>
</evidence>
<dbReference type="SUPFAM" id="SSF57903">
    <property type="entry name" value="FYVE/PHD zinc finger"/>
    <property type="match status" value="2"/>
</dbReference>
<evidence type="ECO:0000256" key="2">
    <source>
        <dbReference type="ARBA" id="ARBA00022771"/>
    </source>
</evidence>
<feature type="domain" description="PHD-type" evidence="6">
    <location>
        <begin position="476"/>
        <end position="526"/>
    </location>
</feature>
<keyword evidence="7" id="KW-0808">Transferase</keyword>
<dbReference type="SMART" id="SM00249">
    <property type="entry name" value="PHD"/>
    <property type="match status" value="3"/>
</dbReference>
<dbReference type="InterPro" id="IPR011011">
    <property type="entry name" value="Znf_FYVE_PHD"/>
</dbReference>
<dbReference type="InterPro" id="IPR013083">
    <property type="entry name" value="Znf_RING/FYVE/PHD"/>
</dbReference>
<evidence type="ECO:0000256" key="1">
    <source>
        <dbReference type="ARBA" id="ARBA00022723"/>
    </source>
</evidence>
<feature type="compositionally biased region" description="Gly residues" evidence="5">
    <location>
        <begin position="28"/>
        <end position="43"/>
    </location>
</feature>
<proteinExistence type="predicted"/>
<dbReference type="GO" id="GO:0008168">
    <property type="term" value="F:methyltransferase activity"/>
    <property type="evidence" value="ECO:0007669"/>
    <property type="project" value="UniProtKB-KW"/>
</dbReference>
<dbReference type="Pfam" id="PF00628">
    <property type="entry name" value="PHD"/>
    <property type="match status" value="2"/>
</dbReference>
<gene>
    <name evidence="7" type="ORF">DEO72_LG7g1090</name>
</gene>
<dbReference type="GO" id="GO:0032259">
    <property type="term" value="P:methylation"/>
    <property type="evidence" value="ECO:0007669"/>
    <property type="project" value="UniProtKB-KW"/>
</dbReference>
<dbReference type="GO" id="GO:0008270">
    <property type="term" value="F:zinc ion binding"/>
    <property type="evidence" value="ECO:0007669"/>
    <property type="project" value="UniProtKB-KW"/>
</dbReference>
<dbReference type="Gene3D" id="2.30.30.1150">
    <property type="match status" value="1"/>
</dbReference>
<dbReference type="AlphaFoldDB" id="A0A4D6MJB4"/>
<organism evidence="7 8">
    <name type="scientific">Vigna unguiculata</name>
    <name type="common">Cowpea</name>
    <dbReference type="NCBI Taxonomy" id="3917"/>
    <lineage>
        <taxon>Eukaryota</taxon>
        <taxon>Viridiplantae</taxon>
        <taxon>Streptophyta</taxon>
        <taxon>Embryophyta</taxon>
        <taxon>Tracheophyta</taxon>
        <taxon>Spermatophyta</taxon>
        <taxon>Magnoliopsida</taxon>
        <taxon>eudicotyledons</taxon>
        <taxon>Gunneridae</taxon>
        <taxon>Pentapetalae</taxon>
        <taxon>rosids</taxon>
        <taxon>fabids</taxon>
        <taxon>Fabales</taxon>
        <taxon>Fabaceae</taxon>
        <taxon>Papilionoideae</taxon>
        <taxon>50 kb inversion clade</taxon>
        <taxon>NPAAA clade</taxon>
        <taxon>indigoferoid/millettioid clade</taxon>
        <taxon>Phaseoleae</taxon>
        <taxon>Vigna</taxon>
    </lineage>
</organism>
<dbReference type="PROSITE" id="PS50016">
    <property type="entry name" value="ZF_PHD_2"/>
    <property type="match status" value="2"/>
</dbReference>
<evidence type="ECO:0000313" key="8">
    <source>
        <dbReference type="Proteomes" id="UP000501690"/>
    </source>
</evidence>
<dbReference type="InterPro" id="IPR001965">
    <property type="entry name" value="Znf_PHD"/>
</dbReference>
<dbReference type="OrthoDB" id="1903104at2759"/>
<sequence>MQAEDGTSNGDKWAGLGRRSDSEDGDYGGRILGGNNIAGGEEGQGLKDEALKDGVVVEGEEVRGLKKEAYDSRVTSKGGNGIAEGEEVWVLKREAINNGVTHEGGNCVANRKEVWGLKNGTVNTGLTVEGGNGVAEGEEKVQDLRNETVNNGMVLEGGNGVAEGEVWDLKNDATNIRVVVADGNGVAEDEEVLGSKKEVIYNGVAIADGNIIAYSGEDLCSKNKAVNNQVAIADGSGVTPVEDDRLKNETVDHVEVLTNGFGVVEGKSGAVECFRTYKRRKHVKRASEFKVQENSRKHLEVETFKIDNNGQERSSDLECLLYRLQSEANGQENAVHNGFSTEPDGHGATERCQRLFCDILASEKFSSLCKILLENFQEMKPETVVDFSLINSRMKEQAYDESPTLFLSDLQQVWQKLQNTGHQIVAIARSLSNLSKASFRERVVISAHRSFEDGKQVESISHMKPERRLECVTFKIGSCRHCGDKAEGVDCLVCDSCEEVYHLSCIEPAVEEIPRKSWFCANCTARGIGCQHENCVVCERLNVPKKLDDIVGREIIPAKEENPNELEENSNCTCDGIPVSTGPRHLSVCKICKMVVHHGKIKICGHLFCPSKYYHVRCLSSKQLRTYGHCWYCPSCICQVCFTDKDDDKIVLCDGCDHAYHMYCLKPPLNLIPVGKWFCIKCDAGILAIRKARKAHESKKGKIGQKDLKPNEDIDKKWSRKRERESDKVGGMEMLITAANTLNSEEKMNAIQIESERTLT</sequence>
<feature type="region of interest" description="Disordered" evidence="5">
    <location>
        <begin position="698"/>
        <end position="732"/>
    </location>
</feature>
<dbReference type="FunFam" id="2.30.30.1150:FF:000005">
    <property type="entry name" value="PHD finger protein EHD3 isoform A"/>
    <property type="match status" value="1"/>
</dbReference>
<feature type="compositionally biased region" description="Polar residues" evidence="5">
    <location>
        <begin position="1"/>
        <end position="10"/>
    </location>
</feature>
<keyword evidence="3" id="KW-0862">Zinc</keyword>
<feature type="domain" description="PHD-type" evidence="6">
    <location>
        <begin position="635"/>
        <end position="685"/>
    </location>
</feature>
<dbReference type="CDD" id="cd15543">
    <property type="entry name" value="PHD_RSF1"/>
    <property type="match status" value="1"/>
</dbReference>
<dbReference type="InterPro" id="IPR019786">
    <property type="entry name" value="Zinc_finger_PHD-type_CS"/>
</dbReference>
<reference evidence="7 8" key="1">
    <citation type="submission" date="2019-04" db="EMBL/GenBank/DDBJ databases">
        <title>An improved genome assembly and genetic linkage map for asparagus bean, Vigna unguiculata ssp. sesquipedialis.</title>
        <authorList>
            <person name="Xia Q."/>
            <person name="Zhang R."/>
            <person name="Dong Y."/>
        </authorList>
    </citation>
    <scope>NUCLEOTIDE SEQUENCE [LARGE SCALE GENOMIC DNA]</scope>
    <source>
        <tissue evidence="7">Leaf</tissue>
    </source>
</reference>
<dbReference type="Proteomes" id="UP000501690">
    <property type="component" value="Linkage Group LG7"/>
</dbReference>